<dbReference type="PANTHER" id="PTHR45856">
    <property type="entry name" value="ALPHA/BETA-HYDROLASES SUPERFAMILY PROTEIN"/>
    <property type="match status" value="1"/>
</dbReference>
<evidence type="ECO:0000313" key="8">
    <source>
        <dbReference type="Proteomes" id="UP001063166"/>
    </source>
</evidence>
<dbReference type="Proteomes" id="UP001063166">
    <property type="component" value="Unassembled WGS sequence"/>
</dbReference>
<evidence type="ECO:0000313" key="7">
    <source>
        <dbReference type="EMBL" id="GLB41525.1"/>
    </source>
</evidence>
<feature type="domain" description="Fungal lipase-type" evidence="6">
    <location>
        <begin position="100"/>
        <end position="238"/>
    </location>
</feature>
<accession>A0A9P3PT40</accession>
<keyword evidence="8" id="KW-1185">Reference proteome</keyword>
<evidence type="ECO:0000256" key="3">
    <source>
        <dbReference type="ARBA" id="ARBA00047591"/>
    </source>
</evidence>
<dbReference type="Gene3D" id="3.40.50.1820">
    <property type="entry name" value="alpha/beta hydrolase"/>
    <property type="match status" value="1"/>
</dbReference>
<reference evidence="7" key="1">
    <citation type="submission" date="2022-07" db="EMBL/GenBank/DDBJ databases">
        <title>The genome of Lyophyllum shimeji provides insight into the initial evolution of ectomycorrhizal fungal genome.</title>
        <authorList>
            <person name="Kobayashi Y."/>
            <person name="Shibata T."/>
            <person name="Hirakawa H."/>
            <person name="Shigenobu S."/>
            <person name="Nishiyama T."/>
            <person name="Yamada A."/>
            <person name="Hasebe M."/>
            <person name="Kawaguchi M."/>
        </authorList>
    </citation>
    <scope>NUCLEOTIDE SEQUENCE</scope>
    <source>
        <strain evidence="7">AT787</strain>
    </source>
</reference>
<name>A0A9P3PT40_LYOSH</name>
<dbReference type="EMBL" id="BRPK01000010">
    <property type="protein sequence ID" value="GLB41525.1"/>
    <property type="molecule type" value="Genomic_DNA"/>
</dbReference>
<sequence>MKASLRLISSLLSVLATVRASPLVPRQSITTLSAAQIASYKPYTYFASAAYCSPSATATWSCGAVCNANPGFIPVASGGDGASVQFWFVGFAPAQNTVIVSHQGTDTSQIEADLTDANAILGNLDPSLFPGVSSSVEVHQGFADEQAQTATTILAAVQNAISAHGATRVTVVGHSLGAAIALLDGVYLNLHLPGITVTTIGYGQPRVGNQAFADYVDAHLSVTHINNREDYIPILPGRFLGYHHTSGEVHIQDSGAWVSCPGQDNTSTQCTVGDVPNIFVGSSSDHGGPYDGVTMGLTVAEATDAGWAAYTGGVILYAKPYENPRVRDSISSTLPSNVA</sequence>
<organism evidence="7 8">
    <name type="scientific">Lyophyllum shimeji</name>
    <name type="common">Hon-shimeji</name>
    <name type="synonym">Tricholoma shimeji</name>
    <dbReference type="NCBI Taxonomy" id="47721"/>
    <lineage>
        <taxon>Eukaryota</taxon>
        <taxon>Fungi</taxon>
        <taxon>Dikarya</taxon>
        <taxon>Basidiomycota</taxon>
        <taxon>Agaricomycotina</taxon>
        <taxon>Agaricomycetes</taxon>
        <taxon>Agaricomycetidae</taxon>
        <taxon>Agaricales</taxon>
        <taxon>Tricholomatineae</taxon>
        <taxon>Lyophyllaceae</taxon>
        <taxon>Lyophyllum</taxon>
    </lineage>
</organism>
<dbReference type="GO" id="GO:0006629">
    <property type="term" value="P:lipid metabolic process"/>
    <property type="evidence" value="ECO:0007669"/>
    <property type="project" value="InterPro"/>
</dbReference>
<evidence type="ECO:0000256" key="5">
    <source>
        <dbReference type="SAM" id="SignalP"/>
    </source>
</evidence>
<dbReference type="PANTHER" id="PTHR45856:SF25">
    <property type="entry name" value="FUNGAL LIPASE-LIKE DOMAIN-CONTAINING PROTEIN"/>
    <property type="match status" value="1"/>
</dbReference>
<protein>
    <submittedName>
        <fullName evidence="7">Alpha beta-hydrolase</fullName>
    </submittedName>
</protein>
<comment type="similarity">
    <text evidence="2">Belongs to the AB hydrolase superfamily. Lipase family. Class 3 subfamily.</text>
</comment>
<dbReference type="Pfam" id="PF01764">
    <property type="entry name" value="Lipase_3"/>
    <property type="match status" value="1"/>
</dbReference>
<dbReference type="InterPro" id="IPR029058">
    <property type="entry name" value="AB_hydrolase_fold"/>
</dbReference>
<dbReference type="AlphaFoldDB" id="A0A9P3PT40"/>
<evidence type="ECO:0000256" key="2">
    <source>
        <dbReference type="ARBA" id="ARBA00043996"/>
    </source>
</evidence>
<keyword evidence="1" id="KW-1015">Disulfide bond</keyword>
<keyword evidence="5" id="KW-0732">Signal</keyword>
<dbReference type="SUPFAM" id="SSF53474">
    <property type="entry name" value="alpha/beta-Hydrolases"/>
    <property type="match status" value="1"/>
</dbReference>
<dbReference type="InterPro" id="IPR002921">
    <property type="entry name" value="Fungal_lipase-type"/>
</dbReference>
<feature type="chain" id="PRO_5040495253" evidence="5">
    <location>
        <begin position="21"/>
        <end position="339"/>
    </location>
</feature>
<evidence type="ECO:0000259" key="6">
    <source>
        <dbReference type="Pfam" id="PF01764"/>
    </source>
</evidence>
<dbReference type="InterPro" id="IPR051218">
    <property type="entry name" value="Sec_MonoDiacylglyc_Lipase"/>
</dbReference>
<proteinExistence type="inferred from homology"/>
<dbReference type="OrthoDB" id="426718at2759"/>
<feature type="signal peptide" evidence="5">
    <location>
        <begin position="1"/>
        <end position="20"/>
    </location>
</feature>
<comment type="catalytic activity">
    <reaction evidence="3">
        <text>a diacylglycerol + H2O = a monoacylglycerol + a fatty acid + H(+)</text>
        <dbReference type="Rhea" id="RHEA:32731"/>
        <dbReference type="ChEBI" id="CHEBI:15377"/>
        <dbReference type="ChEBI" id="CHEBI:15378"/>
        <dbReference type="ChEBI" id="CHEBI:17408"/>
        <dbReference type="ChEBI" id="CHEBI:18035"/>
        <dbReference type="ChEBI" id="CHEBI:28868"/>
    </reaction>
</comment>
<dbReference type="CDD" id="cd00519">
    <property type="entry name" value="Lipase_3"/>
    <property type="match status" value="1"/>
</dbReference>
<evidence type="ECO:0000256" key="4">
    <source>
        <dbReference type="ARBA" id="ARBA00048461"/>
    </source>
</evidence>
<evidence type="ECO:0000256" key="1">
    <source>
        <dbReference type="ARBA" id="ARBA00023157"/>
    </source>
</evidence>
<gene>
    <name evidence="7" type="ORF">LshimejAT787_1001250</name>
</gene>
<comment type="caution">
    <text evidence="7">The sequence shown here is derived from an EMBL/GenBank/DDBJ whole genome shotgun (WGS) entry which is preliminary data.</text>
</comment>
<comment type="catalytic activity">
    <reaction evidence="4">
        <text>a monoacylglycerol + H2O = glycerol + a fatty acid + H(+)</text>
        <dbReference type="Rhea" id="RHEA:15245"/>
        <dbReference type="ChEBI" id="CHEBI:15377"/>
        <dbReference type="ChEBI" id="CHEBI:15378"/>
        <dbReference type="ChEBI" id="CHEBI:17408"/>
        <dbReference type="ChEBI" id="CHEBI:17754"/>
        <dbReference type="ChEBI" id="CHEBI:28868"/>
    </reaction>
</comment>